<keyword evidence="6 10" id="KW-0472">Membrane</keyword>
<comment type="caution">
    <text evidence="12">The sequence shown here is derived from an EMBL/GenBank/DDBJ whole genome shotgun (WGS) entry which is preliminary data.</text>
</comment>
<evidence type="ECO:0000256" key="4">
    <source>
        <dbReference type="ARBA" id="ARBA00022692"/>
    </source>
</evidence>
<accession>A0A9X2Z7Y0</accession>
<feature type="transmembrane region" description="Helical" evidence="10">
    <location>
        <begin position="35"/>
        <end position="57"/>
    </location>
</feature>
<reference evidence="12" key="2">
    <citation type="journal article" date="2022" name="BMC Genomics">
        <title>Comparative genome analysis of mycobacteria focusing on tRNA and non-coding RNA.</title>
        <authorList>
            <person name="Behra P.R.K."/>
            <person name="Pettersson B.M.F."/>
            <person name="Ramesh M."/>
            <person name="Das S."/>
            <person name="Dasgupta S."/>
            <person name="Kirsebom L.A."/>
        </authorList>
    </citation>
    <scope>NUCLEOTIDE SEQUENCE</scope>
    <source>
        <strain evidence="12">DSM 44838</strain>
    </source>
</reference>
<dbReference type="Proteomes" id="UP001141629">
    <property type="component" value="Unassembled WGS sequence"/>
</dbReference>
<name>A0A9X2Z7Y0_9MYCO</name>
<evidence type="ECO:0000256" key="2">
    <source>
        <dbReference type="ARBA" id="ARBA00010581"/>
    </source>
</evidence>
<keyword evidence="4 9" id="KW-0812">Transmembrane</keyword>
<feature type="transmembrane region" description="Helical" evidence="10">
    <location>
        <begin position="145"/>
        <end position="168"/>
    </location>
</feature>
<evidence type="ECO:0000256" key="6">
    <source>
        <dbReference type="ARBA" id="ARBA00023136"/>
    </source>
</evidence>
<dbReference type="PROSITE" id="PS50253">
    <property type="entry name" value="COX3"/>
    <property type="match status" value="1"/>
</dbReference>
<dbReference type="SUPFAM" id="SSF81452">
    <property type="entry name" value="Cytochrome c oxidase subunit III-like"/>
    <property type="match status" value="1"/>
</dbReference>
<evidence type="ECO:0000256" key="3">
    <source>
        <dbReference type="ARBA" id="ARBA00022347"/>
    </source>
</evidence>
<evidence type="ECO:0000256" key="8">
    <source>
        <dbReference type="ARBA" id="ARBA00047816"/>
    </source>
</evidence>
<feature type="domain" description="Heme-copper oxidase subunit III family profile" evidence="11">
    <location>
        <begin position="35"/>
        <end position="209"/>
    </location>
</feature>
<feature type="transmembrane region" description="Helical" evidence="10">
    <location>
        <begin position="108"/>
        <end position="125"/>
    </location>
</feature>
<evidence type="ECO:0000256" key="9">
    <source>
        <dbReference type="RuleBase" id="RU003376"/>
    </source>
</evidence>
<dbReference type="PANTHER" id="PTHR11403">
    <property type="entry name" value="CYTOCHROME C OXIDASE SUBUNIT III"/>
    <property type="match status" value="1"/>
</dbReference>
<evidence type="ECO:0000256" key="5">
    <source>
        <dbReference type="ARBA" id="ARBA00022989"/>
    </source>
</evidence>
<dbReference type="GO" id="GO:0005886">
    <property type="term" value="C:plasma membrane"/>
    <property type="evidence" value="ECO:0007669"/>
    <property type="project" value="UniProtKB-SubCell"/>
</dbReference>
<evidence type="ECO:0000313" key="12">
    <source>
        <dbReference type="EMBL" id="MCV7423122.1"/>
    </source>
</evidence>
<evidence type="ECO:0000313" key="13">
    <source>
        <dbReference type="Proteomes" id="UP001141629"/>
    </source>
</evidence>
<feature type="transmembrane region" description="Helical" evidence="10">
    <location>
        <begin position="189"/>
        <end position="207"/>
    </location>
</feature>
<gene>
    <name evidence="12" type="ORF">H7K45_21445</name>
</gene>
<dbReference type="PANTHER" id="PTHR11403:SF6">
    <property type="entry name" value="NITRIC OXIDE REDUCTASE SUBUNIT E"/>
    <property type="match status" value="1"/>
</dbReference>
<comment type="subcellular location">
    <subcellularLocation>
        <location evidence="9">Cell membrane</location>
        <topology evidence="9">Multi-pass membrane protein</topology>
    </subcellularLocation>
    <subcellularLocation>
        <location evidence="1">Membrane</location>
        <topology evidence="1">Multi-pass membrane protein</topology>
    </subcellularLocation>
</comment>
<dbReference type="InterPro" id="IPR013833">
    <property type="entry name" value="Cyt_c_oxidase_su3_a-hlx"/>
</dbReference>
<evidence type="ECO:0000256" key="1">
    <source>
        <dbReference type="ARBA" id="ARBA00004141"/>
    </source>
</evidence>
<evidence type="ECO:0000256" key="10">
    <source>
        <dbReference type="SAM" id="Phobius"/>
    </source>
</evidence>
<keyword evidence="5 10" id="KW-1133">Transmembrane helix</keyword>
<keyword evidence="13" id="KW-1185">Reference proteome</keyword>
<dbReference type="GO" id="GO:0019646">
    <property type="term" value="P:aerobic electron transport chain"/>
    <property type="evidence" value="ECO:0007669"/>
    <property type="project" value="InterPro"/>
</dbReference>
<evidence type="ECO:0000256" key="7">
    <source>
        <dbReference type="ARBA" id="ARBA00031400"/>
    </source>
</evidence>
<feature type="transmembrane region" description="Helical" evidence="10">
    <location>
        <begin position="77"/>
        <end position="96"/>
    </location>
</feature>
<reference evidence="12" key="1">
    <citation type="submission" date="2020-07" db="EMBL/GenBank/DDBJ databases">
        <authorList>
            <person name="Pettersson B.M.F."/>
            <person name="Behra P.R.K."/>
            <person name="Ramesh M."/>
            <person name="Das S."/>
            <person name="Dasgupta S."/>
            <person name="Kirsebom L.A."/>
        </authorList>
    </citation>
    <scope>NUCLEOTIDE SEQUENCE</scope>
    <source>
        <strain evidence="12">DSM 44838</strain>
    </source>
</reference>
<comment type="similarity">
    <text evidence="2 9">Belongs to the cytochrome c oxidase subunit 3 family.</text>
</comment>
<dbReference type="Gene3D" id="1.20.120.80">
    <property type="entry name" value="Cytochrome c oxidase, subunit III, four-helix bundle"/>
    <property type="match status" value="1"/>
</dbReference>
<proteinExistence type="inferred from homology"/>
<dbReference type="EMBL" id="JACKVK010000011">
    <property type="protein sequence ID" value="MCV7423122.1"/>
    <property type="molecule type" value="Genomic_DNA"/>
</dbReference>
<dbReference type="AlphaFoldDB" id="A0A9X2Z7Y0"/>
<dbReference type="InterPro" id="IPR035973">
    <property type="entry name" value="Cyt_c_oxidase_su3-like_sf"/>
</dbReference>
<dbReference type="InterPro" id="IPR000298">
    <property type="entry name" value="Cyt_c_oxidase-like_su3"/>
</dbReference>
<evidence type="ECO:0000259" key="11">
    <source>
        <dbReference type="PROSITE" id="PS50253"/>
    </source>
</evidence>
<organism evidence="12 13">
    <name type="scientific">Mycobacterium yunnanensis</name>
    <dbReference type="NCBI Taxonomy" id="368477"/>
    <lineage>
        <taxon>Bacteria</taxon>
        <taxon>Bacillati</taxon>
        <taxon>Actinomycetota</taxon>
        <taxon>Actinomycetes</taxon>
        <taxon>Mycobacteriales</taxon>
        <taxon>Mycobacteriaceae</taxon>
        <taxon>Mycobacterium</taxon>
    </lineage>
</organism>
<dbReference type="InterPro" id="IPR024791">
    <property type="entry name" value="Cyt_c/ubiquinol_Oxase_su3"/>
</dbReference>
<dbReference type="GO" id="GO:0004129">
    <property type="term" value="F:cytochrome-c oxidase activity"/>
    <property type="evidence" value="ECO:0007669"/>
    <property type="project" value="UniProtKB-EC"/>
</dbReference>
<dbReference type="Pfam" id="PF00510">
    <property type="entry name" value="COX3"/>
    <property type="match status" value="1"/>
</dbReference>
<protein>
    <recommendedName>
        <fullName evidence="3">Probable cytochrome c oxidase subunit 3</fullName>
    </recommendedName>
    <alternativeName>
        <fullName evidence="7">Cytochrome aa3 subunit 3</fullName>
    </alternativeName>
</protein>
<comment type="catalytic activity">
    <reaction evidence="8">
        <text>4 Fe(II)-[cytochrome c] + O2 + 8 H(+)(in) = 4 Fe(III)-[cytochrome c] + 2 H2O + 4 H(+)(out)</text>
        <dbReference type="Rhea" id="RHEA:11436"/>
        <dbReference type="Rhea" id="RHEA-COMP:10350"/>
        <dbReference type="Rhea" id="RHEA-COMP:14399"/>
        <dbReference type="ChEBI" id="CHEBI:15377"/>
        <dbReference type="ChEBI" id="CHEBI:15378"/>
        <dbReference type="ChEBI" id="CHEBI:15379"/>
        <dbReference type="ChEBI" id="CHEBI:29033"/>
        <dbReference type="ChEBI" id="CHEBI:29034"/>
        <dbReference type="EC" id="7.1.1.9"/>
    </reaction>
</comment>
<sequence>MAEHGGTLVTDTRATDAERVTAAQPRRGRLPGDGAMWFFVLGDMIIFGMYFVAFMIFRAGEVEAFDAAQRHLLLDAGFLNTLLLLFSSWLAARAVVEARTERSASTTRYLLGAAACGGAFLVVKLSEWFFEVNSGQTFNSGTFMAFYYVLTGVHMLHVVMGMVVIGVATWYTKRSRLVRVSVVEQATTFWHMVDLLWVVIFALLYVLRA</sequence>